<feature type="binding site" evidence="5">
    <location>
        <position position="89"/>
    </location>
    <ligand>
        <name>5-phospho-alpha-D-ribose 1-diphosphate</name>
        <dbReference type="ChEBI" id="CHEBI:58017"/>
    </ligand>
</feature>
<comment type="function">
    <text evidence="5">Catalyzes the transfer of the phosphoribosyl group of 5-phosphorylribose-1-pyrophosphate (PRPP) to anthranilate to yield N-(5'-phosphoribosyl)-anthranilate (PRA).</text>
</comment>
<dbReference type="InterPro" id="IPR036320">
    <property type="entry name" value="Glycosyl_Trfase_fam3_N_dom_sf"/>
</dbReference>
<keyword evidence="3 5" id="KW-0808">Transferase</keyword>
<dbReference type="RefSeq" id="WP_266347646.1">
    <property type="nucleotide sequence ID" value="NZ_JAPKNG010000001.1"/>
</dbReference>
<dbReference type="InterPro" id="IPR005940">
    <property type="entry name" value="Anthranilate_Pribosyl_Tfrase"/>
</dbReference>
<organism evidence="8 9">
    <name type="scientific">Kaistia dalseonensis</name>
    <dbReference type="NCBI Taxonomy" id="410840"/>
    <lineage>
        <taxon>Bacteria</taxon>
        <taxon>Pseudomonadati</taxon>
        <taxon>Pseudomonadota</taxon>
        <taxon>Alphaproteobacteria</taxon>
        <taxon>Hyphomicrobiales</taxon>
        <taxon>Kaistiaceae</taxon>
        <taxon>Kaistia</taxon>
    </lineage>
</organism>
<evidence type="ECO:0000256" key="4">
    <source>
        <dbReference type="ARBA" id="ARBA00022822"/>
    </source>
</evidence>
<dbReference type="SUPFAM" id="SSF47648">
    <property type="entry name" value="Nucleoside phosphorylase/phosphoribosyltransferase N-terminal domain"/>
    <property type="match status" value="1"/>
</dbReference>
<feature type="binding site" evidence="5">
    <location>
        <begin position="84"/>
        <end position="85"/>
    </location>
    <ligand>
        <name>5-phospho-alpha-D-ribose 1-diphosphate</name>
        <dbReference type="ChEBI" id="CHEBI:58017"/>
    </ligand>
</feature>
<comment type="caution">
    <text evidence="8">The sequence shown here is derived from an EMBL/GenBank/DDBJ whole genome shotgun (WGS) entry which is preliminary data.</text>
</comment>
<feature type="binding site" evidence="5">
    <location>
        <position position="227"/>
    </location>
    <ligand>
        <name>Mg(2+)</name>
        <dbReference type="ChEBI" id="CHEBI:18420"/>
        <label>2</label>
    </ligand>
</feature>
<evidence type="ECO:0000259" key="7">
    <source>
        <dbReference type="Pfam" id="PF02885"/>
    </source>
</evidence>
<accession>A0ABU0H382</accession>
<dbReference type="NCBIfam" id="TIGR01245">
    <property type="entry name" value="trpD"/>
    <property type="match status" value="1"/>
</dbReference>
<keyword evidence="5" id="KW-0460">Magnesium</keyword>
<comment type="pathway">
    <text evidence="5">Amino-acid biosynthesis; L-tryptophan biosynthesis; L-tryptophan from chorismate: step 2/5.</text>
</comment>
<feature type="binding site" evidence="5">
    <location>
        <position position="121"/>
    </location>
    <ligand>
        <name>5-phospho-alpha-D-ribose 1-diphosphate</name>
        <dbReference type="ChEBI" id="CHEBI:58017"/>
    </ligand>
</feature>
<gene>
    <name evidence="5" type="primary">trpD</name>
    <name evidence="8" type="ORF">QO014_001131</name>
</gene>
<dbReference type="Pfam" id="PF00591">
    <property type="entry name" value="Glycos_transf_3"/>
    <property type="match status" value="1"/>
</dbReference>
<feature type="binding site" evidence="5">
    <location>
        <position position="227"/>
    </location>
    <ligand>
        <name>Mg(2+)</name>
        <dbReference type="ChEBI" id="CHEBI:18420"/>
        <label>1</label>
    </ligand>
</feature>
<evidence type="ECO:0000256" key="2">
    <source>
        <dbReference type="ARBA" id="ARBA00022676"/>
    </source>
</evidence>
<evidence type="ECO:0000259" key="6">
    <source>
        <dbReference type="Pfam" id="PF00591"/>
    </source>
</evidence>
<dbReference type="SUPFAM" id="SSF52418">
    <property type="entry name" value="Nucleoside phosphorylase/phosphoribosyltransferase catalytic domain"/>
    <property type="match status" value="1"/>
</dbReference>
<evidence type="ECO:0000256" key="1">
    <source>
        <dbReference type="ARBA" id="ARBA00022605"/>
    </source>
</evidence>
<feature type="binding site" evidence="5">
    <location>
        <position position="81"/>
    </location>
    <ligand>
        <name>5-phospho-alpha-D-ribose 1-diphosphate</name>
        <dbReference type="ChEBI" id="CHEBI:58017"/>
    </ligand>
</feature>
<keyword evidence="2 5" id="KW-0328">Glycosyltransferase</keyword>
<evidence type="ECO:0000256" key="3">
    <source>
        <dbReference type="ARBA" id="ARBA00022679"/>
    </source>
</evidence>
<protein>
    <recommendedName>
        <fullName evidence="5">Anthranilate phosphoribosyltransferase</fullName>
        <ecNumber evidence="5">2.4.2.18</ecNumber>
    </recommendedName>
</protein>
<sequence length="337" mass="34278">MSDFKSHIAKVAAGKALSRPEAEDAFDVIMSGEATPAQIGGFLMALRVRGETVDEITGAVATMRAKMTTVEAPEGAIDVVGTGGDGSHTYNISTASAFVVAGAGVPVAKHGNRALSSRSGAADVLMALGVNVDIPPATISRAIREAGIGFMFAPAHHSAMKHVGPARVELGTRTIFNLLGPLSNPAGVKRQLVGVYAAEWVEPLAHVLAALGSESAWIVHGAGGVDEITTAGPTKVAALTEGKIETFTIEPGEVGLPVSPIEAIKGGDAVYNAAALRGVLNGARGAYRDTVLLNAAATLIVAGRASSLAQGVAMAALSIDEGRAHERLDRLVAVTNG</sequence>
<feature type="binding site" evidence="5">
    <location>
        <position position="167"/>
    </location>
    <ligand>
        <name>anthranilate</name>
        <dbReference type="ChEBI" id="CHEBI:16567"/>
        <label>2</label>
    </ligand>
</feature>
<dbReference type="PANTHER" id="PTHR43285">
    <property type="entry name" value="ANTHRANILATE PHOSPHORIBOSYLTRANSFERASE"/>
    <property type="match status" value="1"/>
</dbReference>
<comment type="cofactor">
    <cofactor evidence="5">
        <name>Mg(2+)</name>
        <dbReference type="ChEBI" id="CHEBI:18420"/>
    </cofactor>
    <text evidence="5">Binds 2 magnesium ions per monomer.</text>
</comment>
<evidence type="ECO:0000313" key="8">
    <source>
        <dbReference type="EMBL" id="MDQ0436761.1"/>
    </source>
</evidence>
<proteinExistence type="inferred from homology"/>
<reference evidence="8 9" key="1">
    <citation type="submission" date="2023-07" db="EMBL/GenBank/DDBJ databases">
        <title>Genomic Encyclopedia of Type Strains, Phase IV (KMG-IV): sequencing the most valuable type-strain genomes for metagenomic binning, comparative biology and taxonomic classification.</title>
        <authorList>
            <person name="Goeker M."/>
        </authorList>
    </citation>
    <scope>NUCLEOTIDE SEQUENCE [LARGE SCALE GENOMIC DNA]</scope>
    <source>
        <strain evidence="8 9">B6-8</strain>
    </source>
</reference>
<dbReference type="Gene3D" id="1.20.970.10">
    <property type="entry name" value="Transferase, Pyrimidine Nucleoside Phosphorylase, Chain C"/>
    <property type="match status" value="1"/>
</dbReference>
<feature type="binding site" evidence="5">
    <location>
        <position position="93"/>
    </location>
    <ligand>
        <name>Mg(2+)</name>
        <dbReference type="ChEBI" id="CHEBI:18420"/>
        <label>1</label>
    </ligand>
</feature>
<feature type="binding site" evidence="5">
    <location>
        <begin position="109"/>
        <end position="117"/>
    </location>
    <ligand>
        <name>5-phospho-alpha-D-ribose 1-diphosphate</name>
        <dbReference type="ChEBI" id="CHEBI:58017"/>
    </ligand>
</feature>
<feature type="domain" description="Glycosyl transferase family 3" evidence="6">
    <location>
        <begin position="76"/>
        <end position="324"/>
    </location>
</feature>
<keyword evidence="9" id="KW-1185">Reference proteome</keyword>
<keyword evidence="1 5" id="KW-0028">Amino-acid biosynthesis</keyword>
<dbReference type="InterPro" id="IPR017459">
    <property type="entry name" value="Glycosyl_Trfase_fam3_N_dom"/>
</dbReference>
<dbReference type="EC" id="2.4.2.18" evidence="5"/>
<keyword evidence="4 5" id="KW-0822">Tryptophan biosynthesis</keyword>
<dbReference type="GO" id="GO:0004048">
    <property type="term" value="F:anthranilate phosphoribosyltransferase activity"/>
    <property type="evidence" value="ECO:0007669"/>
    <property type="project" value="UniProtKB-EC"/>
</dbReference>
<comment type="subunit">
    <text evidence="5">Homodimer.</text>
</comment>
<name>A0ABU0H382_9HYPH</name>
<comment type="catalytic activity">
    <reaction evidence="5">
        <text>N-(5-phospho-beta-D-ribosyl)anthranilate + diphosphate = 5-phospho-alpha-D-ribose 1-diphosphate + anthranilate</text>
        <dbReference type="Rhea" id="RHEA:11768"/>
        <dbReference type="ChEBI" id="CHEBI:16567"/>
        <dbReference type="ChEBI" id="CHEBI:18277"/>
        <dbReference type="ChEBI" id="CHEBI:33019"/>
        <dbReference type="ChEBI" id="CHEBI:58017"/>
        <dbReference type="EC" id="2.4.2.18"/>
    </reaction>
</comment>
<evidence type="ECO:0000256" key="5">
    <source>
        <dbReference type="HAMAP-Rule" id="MF_00211"/>
    </source>
</evidence>
<keyword evidence="5" id="KW-0479">Metal-binding</keyword>
<feature type="domain" description="Glycosyl transferase family 3 N-terminal" evidence="7">
    <location>
        <begin position="6"/>
        <end position="66"/>
    </location>
</feature>
<dbReference type="EMBL" id="JAUSVO010000001">
    <property type="protein sequence ID" value="MDQ0436761.1"/>
    <property type="molecule type" value="Genomic_DNA"/>
</dbReference>
<dbReference type="Proteomes" id="UP001241603">
    <property type="component" value="Unassembled WGS sequence"/>
</dbReference>
<feature type="binding site" evidence="5">
    <location>
        <position position="112"/>
    </location>
    <ligand>
        <name>anthranilate</name>
        <dbReference type="ChEBI" id="CHEBI:16567"/>
        <label>1</label>
    </ligand>
</feature>
<keyword evidence="5" id="KW-0057">Aromatic amino acid biosynthesis</keyword>
<feature type="binding site" evidence="5">
    <location>
        <position position="226"/>
    </location>
    <ligand>
        <name>Mg(2+)</name>
        <dbReference type="ChEBI" id="CHEBI:18420"/>
        <label>2</label>
    </ligand>
</feature>
<dbReference type="PANTHER" id="PTHR43285:SF2">
    <property type="entry name" value="ANTHRANILATE PHOSPHORIBOSYLTRANSFERASE"/>
    <property type="match status" value="1"/>
</dbReference>
<dbReference type="InterPro" id="IPR035902">
    <property type="entry name" value="Nuc_phospho_transferase"/>
</dbReference>
<feature type="binding site" evidence="5">
    <location>
        <begin position="91"/>
        <end position="94"/>
    </location>
    <ligand>
        <name>5-phospho-alpha-D-ribose 1-diphosphate</name>
        <dbReference type="ChEBI" id="CHEBI:58017"/>
    </ligand>
</feature>
<dbReference type="Pfam" id="PF02885">
    <property type="entry name" value="Glycos_trans_3N"/>
    <property type="match status" value="1"/>
</dbReference>
<dbReference type="Gene3D" id="3.40.1030.10">
    <property type="entry name" value="Nucleoside phosphorylase/phosphoribosyltransferase catalytic domain"/>
    <property type="match status" value="1"/>
</dbReference>
<dbReference type="HAMAP" id="MF_00211">
    <property type="entry name" value="TrpD"/>
    <property type="match status" value="1"/>
</dbReference>
<comment type="similarity">
    <text evidence="5">Belongs to the anthranilate phosphoribosyltransferase family.</text>
</comment>
<evidence type="ECO:0000313" key="9">
    <source>
        <dbReference type="Proteomes" id="UP001241603"/>
    </source>
</evidence>
<dbReference type="InterPro" id="IPR000312">
    <property type="entry name" value="Glycosyl_Trfase_fam3"/>
</dbReference>
<comment type="caution">
    <text evidence="5">Lacks conserved residue(s) required for the propagation of feature annotation.</text>
</comment>
<feature type="binding site" evidence="5">
    <location>
        <position position="81"/>
    </location>
    <ligand>
        <name>anthranilate</name>
        <dbReference type="ChEBI" id="CHEBI:16567"/>
        <label>1</label>
    </ligand>
</feature>